<keyword evidence="1" id="KW-0812">Transmembrane</keyword>
<evidence type="ECO:0000313" key="2">
    <source>
        <dbReference type="EMBL" id="QHS98104.1"/>
    </source>
</evidence>
<protein>
    <submittedName>
        <fullName evidence="2">Uncharacterized protein</fullName>
    </submittedName>
</protein>
<feature type="transmembrane region" description="Helical" evidence="1">
    <location>
        <begin position="35"/>
        <end position="55"/>
    </location>
</feature>
<sequence>MEKEFAFSLIIVLLYSLMKFAEMKFIEKEMKPIKVLIRDSFLVFVSSFVGSYLFINHYQTFSNFFSVVTETNMLDMTDTKVYTDKPTF</sequence>
<keyword evidence="1" id="KW-0472">Membrane</keyword>
<dbReference type="EMBL" id="MN739312">
    <property type="protein sequence ID" value="QHS98104.1"/>
    <property type="molecule type" value="Genomic_DNA"/>
</dbReference>
<proteinExistence type="predicted"/>
<reference evidence="2" key="1">
    <citation type="journal article" date="2020" name="Nature">
        <title>Giant virus diversity and host interactions through global metagenomics.</title>
        <authorList>
            <person name="Schulz F."/>
            <person name="Roux S."/>
            <person name="Paez-Espino D."/>
            <person name="Jungbluth S."/>
            <person name="Walsh D.A."/>
            <person name="Denef V.J."/>
            <person name="McMahon K.D."/>
            <person name="Konstantinidis K.T."/>
            <person name="Eloe-Fadrosh E.A."/>
            <person name="Kyrpides N.C."/>
            <person name="Woyke T."/>
        </authorList>
    </citation>
    <scope>NUCLEOTIDE SEQUENCE</scope>
    <source>
        <strain evidence="2">GVMAG-M-3300020182-84</strain>
    </source>
</reference>
<organism evidence="2">
    <name type="scientific">viral metagenome</name>
    <dbReference type="NCBI Taxonomy" id="1070528"/>
    <lineage>
        <taxon>unclassified sequences</taxon>
        <taxon>metagenomes</taxon>
        <taxon>organismal metagenomes</taxon>
    </lineage>
</organism>
<accession>A0A6C0C2T7</accession>
<name>A0A6C0C2T7_9ZZZZ</name>
<keyword evidence="1" id="KW-1133">Transmembrane helix</keyword>
<dbReference type="AlphaFoldDB" id="A0A6C0C2T7"/>
<feature type="transmembrane region" description="Helical" evidence="1">
    <location>
        <begin position="6"/>
        <end position="23"/>
    </location>
</feature>
<evidence type="ECO:0000256" key="1">
    <source>
        <dbReference type="SAM" id="Phobius"/>
    </source>
</evidence>